<name>A0A8J6LKP9_TENMO</name>
<comment type="caution">
    <text evidence="1">The sequence shown here is derived from an EMBL/GenBank/DDBJ whole genome shotgun (WGS) entry which is preliminary data.</text>
</comment>
<dbReference type="AlphaFoldDB" id="A0A8J6LKP9"/>
<gene>
    <name evidence="1" type="ORF">GEV33_000228</name>
</gene>
<reference evidence="1" key="2">
    <citation type="submission" date="2021-08" db="EMBL/GenBank/DDBJ databases">
        <authorList>
            <person name="Eriksson T."/>
        </authorList>
    </citation>
    <scope>NUCLEOTIDE SEQUENCE</scope>
    <source>
        <strain evidence="1">Stoneville</strain>
        <tissue evidence="1">Whole head</tissue>
    </source>
</reference>
<evidence type="ECO:0000313" key="2">
    <source>
        <dbReference type="Proteomes" id="UP000719412"/>
    </source>
</evidence>
<reference evidence="1" key="1">
    <citation type="journal article" date="2020" name="J Insects Food Feed">
        <title>The yellow mealworm (Tenebrio molitor) genome: a resource for the emerging insects as food and feed industry.</title>
        <authorList>
            <person name="Eriksson T."/>
            <person name="Andere A."/>
            <person name="Kelstrup H."/>
            <person name="Emery V."/>
            <person name="Picard C."/>
        </authorList>
    </citation>
    <scope>NUCLEOTIDE SEQUENCE</scope>
    <source>
        <strain evidence="1">Stoneville</strain>
        <tissue evidence="1">Whole head</tissue>
    </source>
</reference>
<dbReference type="EMBL" id="JABDTM020001168">
    <property type="protein sequence ID" value="KAH0822563.1"/>
    <property type="molecule type" value="Genomic_DNA"/>
</dbReference>
<sequence length="147" mass="16115">METCVILFRGRPGVQETSVSGGVTAVCVVFPMISLKVEVSLFAPSPEIEDRNEVDAGYWANKMQGLCYGVETSRVRESEAGRRVEGVQTQTSRSGFANARRKIRGELNAECGVRFHARISSSTAGPRNVQVSRDVDRPVTIKARVIE</sequence>
<evidence type="ECO:0000313" key="1">
    <source>
        <dbReference type="EMBL" id="KAH0822563.1"/>
    </source>
</evidence>
<keyword evidence="2" id="KW-1185">Reference proteome</keyword>
<accession>A0A8J6LKP9</accession>
<protein>
    <submittedName>
        <fullName evidence="1">Uncharacterized protein</fullName>
    </submittedName>
</protein>
<organism evidence="1 2">
    <name type="scientific">Tenebrio molitor</name>
    <name type="common">Yellow mealworm beetle</name>
    <dbReference type="NCBI Taxonomy" id="7067"/>
    <lineage>
        <taxon>Eukaryota</taxon>
        <taxon>Metazoa</taxon>
        <taxon>Ecdysozoa</taxon>
        <taxon>Arthropoda</taxon>
        <taxon>Hexapoda</taxon>
        <taxon>Insecta</taxon>
        <taxon>Pterygota</taxon>
        <taxon>Neoptera</taxon>
        <taxon>Endopterygota</taxon>
        <taxon>Coleoptera</taxon>
        <taxon>Polyphaga</taxon>
        <taxon>Cucujiformia</taxon>
        <taxon>Tenebrionidae</taxon>
        <taxon>Tenebrio</taxon>
    </lineage>
</organism>
<dbReference type="Proteomes" id="UP000719412">
    <property type="component" value="Unassembled WGS sequence"/>
</dbReference>
<proteinExistence type="predicted"/>